<dbReference type="InterPro" id="IPR002516">
    <property type="entry name" value="Glyco_trans_11"/>
</dbReference>
<protein>
    <recommendedName>
        <fullName evidence="5">Alpha-1,2-fucosyltransferase</fullName>
    </recommendedName>
</protein>
<keyword evidence="2" id="KW-0808">Transferase</keyword>
<keyword evidence="4" id="KW-1185">Reference proteome</keyword>
<name>A0A1B1U4V1_9HELI</name>
<dbReference type="GO" id="GO:0016020">
    <property type="term" value="C:membrane"/>
    <property type="evidence" value="ECO:0007669"/>
    <property type="project" value="InterPro"/>
</dbReference>
<dbReference type="Pfam" id="PF01531">
    <property type="entry name" value="Glyco_transf_11"/>
    <property type="match status" value="1"/>
</dbReference>
<dbReference type="AlphaFoldDB" id="A0A1B1U4V1"/>
<sequence>MFSVRLMGGLGNQMFIYAFAKAIKAQGYPVRLFYYDTDYNVPQTHNIRNLEIVDFGIAMCIETMCYEEPQIKKSFFERALGFIKRKLKIHSPHSSSLISDHCEIALTKDFLDTLNPNAMFNGYFQNVVFFDHLRESLLRDFTLKRPLTPANEALKHQILQTPNSCFLHIRRGDYLQIPIYVKLGSTYYNNAIKALKDKISKPHIFVFSNDIAWCKEFFLDSLDPLVIENVTFSFIENNDEGNAIEEMELMRSCQHAIIANSTFSWWAAYLIDSAQKLCIMPKHFFNDPQQEVAHKLIPPPLHSLSQTIVIG</sequence>
<organism evidence="3 4">
    <name type="scientific">Helicobacter enhydrae</name>
    <dbReference type="NCBI Taxonomy" id="222136"/>
    <lineage>
        <taxon>Bacteria</taxon>
        <taxon>Pseudomonadati</taxon>
        <taxon>Campylobacterota</taxon>
        <taxon>Epsilonproteobacteria</taxon>
        <taxon>Campylobacterales</taxon>
        <taxon>Helicobacteraceae</taxon>
        <taxon>Helicobacter</taxon>
    </lineage>
</organism>
<keyword evidence="1" id="KW-0328">Glycosyltransferase</keyword>
<dbReference type="Proteomes" id="UP000092884">
    <property type="component" value="Chromosome"/>
</dbReference>
<dbReference type="GO" id="GO:0005975">
    <property type="term" value="P:carbohydrate metabolic process"/>
    <property type="evidence" value="ECO:0007669"/>
    <property type="project" value="InterPro"/>
</dbReference>
<evidence type="ECO:0000313" key="4">
    <source>
        <dbReference type="Proteomes" id="UP000092884"/>
    </source>
</evidence>
<dbReference type="CDD" id="cd11301">
    <property type="entry name" value="Fut1_Fut2_like"/>
    <property type="match status" value="1"/>
</dbReference>
<dbReference type="PANTHER" id="PTHR11927">
    <property type="entry name" value="GALACTOSIDE 2-L-FUCOSYLTRANSFERASE"/>
    <property type="match status" value="1"/>
</dbReference>
<proteinExistence type="predicted"/>
<evidence type="ECO:0000256" key="2">
    <source>
        <dbReference type="ARBA" id="ARBA00022679"/>
    </source>
</evidence>
<reference evidence="4" key="1">
    <citation type="submission" date="2016-07" db="EMBL/GenBank/DDBJ databases">
        <authorList>
            <person name="Florea S."/>
            <person name="Webb J.S."/>
            <person name="Jaromczyk J."/>
            <person name="Schardl C.L."/>
        </authorList>
    </citation>
    <scope>NUCLEOTIDE SEQUENCE [LARGE SCALE GENOMIC DNA]</scope>
    <source>
        <strain evidence="4">MIT 01-6242</strain>
    </source>
</reference>
<evidence type="ECO:0000256" key="1">
    <source>
        <dbReference type="ARBA" id="ARBA00022676"/>
    </source>
</evidence>
<dbReference type="EMBL" id="CP016503">
    <property type="protein sequence ID" value="ANV97779.1"/>
    <property type="molecule type" value="Genomic_DNA"/>
</dbReference>
<accession>A0A1B1U4V1</accession>
<gene>
    <name evidence="3" type="ORF">BBW65_02710</name>
</gene>
<dbReference type="GO" id="GO:0008107">
    <property type="term" value="F:galactoside 2-alpha-L-fucosyltransferase activity"/>
    <property type="evidence" value="ECO:0007669"/>
    <property type="project" value="InterPro"/>
</dbReference>
<evidence type="ECO:0008006" key="5">
    <source>
        <dbReference type="Google" id="ProtNLM"/>
    </source>
</evidence>
<dbReference type="KEGG" id="het:BBW65_02710"/>
<dbReference type="OrthoDB" id="9794601at2"/>
<dbReference type="RefSeq" id="WP_066339349.1">
    <property type="nucleotide sequence ID" value="NZ_CP016503.1"/>
</dbReference>
<evidence type="ECO:0000313" key="3">
    <source>
        <dbReference type="EMBL" id="ANV97779.1"/>
    </source>
</evidence>
<dbReference type="PANTHER" id="PTHR11927:SF9">
    <property type="entry name" value="L-FUCOSYLTRANSFERASE"/>
    <property type="match status" value="1"/>
</dbReference>